<proteinExistence type="predicted"/>
<feature type="transmembrane region" description="Helical" evidence="5">
    <location>
        <begin position="71"/>
        <end position="98"/>
    </location>
</feature>
<feature type="transmembrane region" description="Helical" evidence="5">
    <location>
        <begin position="42"/>
        <end position="59"/>
    </location>
</feature>
<keyword evidence="2 5" id="KW-0812">Transmembrane</keyword>
<feature type="transmembrane region" description="Helical" evidence="5">
    <location>
        <begin position="170"/>
        <end position="194"/>
    </location>
</feature>
<feature type="domain" description="O-antigen ligase-related" evidence="6">
    <location>
        <begin position="50"/>
        <end position="187"/>
    </location>
</feature>
<dbReference type="InterPro" id="IPR007016">
    <property type="entry name" value="O-antigen_ligase-rel_domated"/>
</dbReference>
<keyword evidence="8" id="KW-1185">Reference proteome</keyword>
<evidence type="ECO:0000313" key="8">
    <source>
        <dbReference type="Proteomes" id="UP001172702"/>
    </source>
</evidence>
<evidence type="ECO:0000256" key="4">
    <source>
        <dbReference type="ARBA" id="ARBA00023136"/>
    </source>
</evidence>
<feature type="transmembrane region" description="Helical" evidence="5">
    <location>
        <begin position="20"/>
        <end position="36"/>
    </location>
</feature>
<sequence length="262" mass="27856">MSTSGFGRLVAEGANPIDTARVLAFGILCALIKAFFGARRWWAMIGWFATSLVLLLFLAQTASRGPWIGLMASIVVLAVVSNGARVVVVVASVGFFFIRAAANTGNMTLFFNVPVLARALALEGDGADLTSGRAEAAGTAVRALSQFPLGVGWGNFGEVPGSGLGYVHNIVLEIGVEAGWIGLAGFIILVTYLFRCLVNFSTDDSSWLFFALFTFWLTVAFFSSDFGGNRGLWLLLGVSMGYCGVLRSGVHAHARSLVSRLK</sequence>
<gene>
    <name evidence="7" type="ORF">QYF62_15700</name>
</gene>
<evidence type="ECO:0000259" key="6">
    <source>
        <dbReference type="Pfam" id="PF04932"/>
    </source>
</evidence>
<comment type="caution">
    <text evidence="7">The sequence shown here is derived from an EMBL/GenBank/DDBJ whole genome shotgun (WGS) entry which is preliminary data.</text>
</comment>
<evidence type="ECO:0000256" key="5">
    <source>
        <dbReference type="SAM" id="Phobius"/>
    </source>
</evidence>
<keyword evidence="3 5" id="KW-1133">Transmembrane helix</keyword>
<keyword evidence="4 5" id="KW-0472">Membrane</keyword>
<comment type="subcellular location">
    <subcellularLocation>
        <location evidence="1">Membrane</location>
        <topology evidence="1">Multi-pass membrane protein</topology>
    </subcellularLocation>
</comment>
<accession>A0ABT8H4U0</accession>
<name>A0ABT8H4U0_9ACTN</name>
<reference evidence="7 8" key="1">
    <citation type="submission" date="2023-07" db="EMBL/GenBank/DDBJ databases">
        <title>Strategy for survival of the halotoleranting strain Dietzia MX2 from the Yakshinskoe mineral salts deposit.</title>
        <authorList>
            <person name="Kharitonova M.A."/>
            <person name="Kupriyanova-Ashina F.G."/>
            <person name="Shakirov T.R."/>
            <person name="Vafina M.S."/>
            <person name="Ilinskaya O.N."/>
        </authorList>
    </citation>
    <scope>NUCLEOTIDE SEQUENCE [LARGE SCALE GENOMIC DNA]</scope>
    <source>
        <strain evidence="7 8">MX2</strain>
    </source>
</reference>
<dbReference type="Pfam" id="PF04932">
    <property type="entry name" value="Wzy_C"/>
    <property type="match status" value="1"/>
</dbReference>
<dbReference type="PANTHER" id="PTHR37422">
    <property type="entry name" value="TEICHURONIC ACID BIOSYNTHESIS PROTEIN TUAE"/>
    <property type="match status" value="1"/>
</dbReference>
<dbReference type="EMBL" id="JAUHTB010000025">
    <property type="protein sequence ID" value="MDN4507487.1"/>
    <property type="molecule type" value="Genomic_DNA"/>
</dbReference>
<dbReference type="PANTHER" id="PTHR37422:SF13">
    <property type="entry name" value="LIPOPOLYSACCHARIDE BIOSYNTHESIS PROTEIN PA4999-RELATED"/>
    <property type="match status" value="1"/>
</dbReference>
<protein>
    <submittedName>
        <fullName evidence="7">O-antigen ligase family protein</fullName>
    </submittedName>
</protein>
<feature type="transmembrane region" description="Helical" evidence="5">
    <location>
        <begin position="230"/>
        <end position="250"/>
    </location>
</feature>
<organism evidence="7 8">
    <name type="scientific">Dietzia maris</name>
    <dbReference type="NCBI Taxonomy" id="37915"/>
    <lineage>
        <taxon>Bacteria</taxon>
        <taxon>Bacillati</taxon>
        <taxon>Actinomycetota</taxon>
        <taxon>Actinomycetes</taxon>
        <taxon>Mycobacteriales</taxon>
        <taxon>Dietziaceae</taxon>
        <taxon>Dietzia</taxon>
    </lineage>
</organism>
<dbReference type="InterPro" id="IPR051533">
    <property type="entry name" value="WaaL-like"/>
</dbReference>
<feature type="transmembrane region" description="Helical" evidence="5">
    <location>
        <begin position="206"/>
        <end position="224"/>
    </location>
</feature>
<evidence type="ECO:0000256" key="1">
    <source>
        <dbReference type="ARBA" id="ARBA00004141"/>
    </source>
</evidence>
<dbReference type="RefSeq" id="WP_301163079.1">
    <property type="nucleotide sequence ID" value="NZ_JAUHTB010000025.1"/>
</dbReference>
<dbReference type="Proteomes" id="UP001172702">
    <property type="component" value="Unassembled WGS sequence"/>
</dbReference>
<evidence type="ECO:0000256" key="2">
    <source>
        <dbReference type="ARBA" id="ARBA00022692"/>
    </source>
</evidence>
<keyword evidence="7" id="KW-0436">Ligase</keyword>
<evidence type="ECO:0000256" key="3">
    <source>
        <dbReference type="ARBA" id="ARBA00022989"/>
    </source>
</evidence>
<evidence type="ECO:0000313" key="7">
    <source>
        <dbReference type="EMBL" id="MDN4507487.1"/>
    </source>
</evidence>
<dbReference type="GO" id="GO:0016874">
    <property type="term" value="F:ligase activity"/>
    <property type="evidence" value="ECO:0007669"/>
    <property type="project" value="UniProtKB-KW"/>
</dbReference>